<dbReference type="PROSITE" id="PS50157">
    <property type="entry name" value="ZINC_FINGER_C2H2_2"/>
    <property type="match status" value="4"/>
</dbReference>
<dbReference type="AlphaFoldDB" id="A0A9P6MSI5"/>
<accession>A0A9P6MSI5</accession>
<dbReference type="PANTHER" id="PTHR47427">
    <property type="entry name" value="PROTEIN STE12"/>
    <property type="match status" value="1"/>
</dbReference>
<feature type="compositionally biased region" description="Polar residues" evidence="7">
    <location>
        <begin position="18"/>
        <end position="34"/>
    </location>
</feature>
<feature type="region of interest" description="Disordered" evidence="7">
    <location>
        <begin position="159"/>
        <end position="197"/>
    </location>
</feature>
<dbReference type="EMBL" id="JAAAID010001185">
    <property type="protein sequence ID" value="KAG0011224.1"/>
    <property type="molecule type" value="Genomic_DNA"/>
</dbReference>
<feature type="compositionally biased region" description="Polar residues" evidence="7">
    <location>
        <begin position="689"/>
        <end position="699"/>
    </location>
</feature>
<feature type="region of interest" description="Disordered" evidence="7">
    <location>
        <begin position="602"/>
        <end position="626"/>
    </location>
</feature>
<gene>
    <name evidence="9" type="ORF">BGZ80_000838</name>
</gene>
<dbReference type="PANTHER" id="PTHR47427:SF2">
    <property type="entry name" value="C2H2-TYPE DOMAIN-CONTAINING PROTEIN"/>
    <property type="match status" value="1"/>
</dbReference>
<feature type="region of interest" description="Disordered" evidence="7">
    <location>
        <begin position="18"/>
        <end position="42"/>
    </location>
</feature>
<feature type="compositionally biased region" description="Low complexity" evidence="7">
    <location>
        <begin position="553"/>
        <end position="578"/>
    </location>
</feature>
<dbReference type="GO" id="GO:0008270">
    <property type="term" value="F:zinc ion binding"/>
    <property type="evidence" value="ECO:0007669"/>
    <property type="project" value="UniProtKB-KW"/>
</dbReference>
<dbReference type="PROSITE" id="PS00028">
    <property type="entry name" value="ZINC_FINGER_C2H2_1"/>
    <property type="match status" value="4"/>
</dbReference>
<reference evidence="9" key="1">
    <citation type="journal article" date="2020" name="Fungal Divers.">
        <title>Resolving the Mortierellaceae phylogeny through synthesis of multi-gene phylogenetics and phylogenomics.</title>
        <authorList>
            <person name="Vandepol N."/>
            <person name="Liber J."/>
            <person name="Desiro A."/>
            <person name="Na H."/>
            <person name="Kennedy M."/>
            <person name="Barry K."/>
            <person name="Grigoriev I.V."/>
            <person name="Miller A.N."/>
            <person name="O'Donnell K."/>
            <person name="Stajich J.E."/>
            <person name="Bonito G."/>
        </authorList>
    </citation>
    <scope>NUCLEOTIDE SEQUENCE</scope>
    <source>
        <strain evidence="9">NRRL 2769</strain>
    </source>
</reference>
<feature type="compositionally biased region" description="Polar residues" evidence="7">
    <location>
        <begin position="415"/>
        <end position="427"/>
    </location>
</feature>
<dbReference type="GO" id="GO:1990526">
    <property type="term" value="C:Ste12p-Dig1p-Dig2p complex"/>
    <property type="evidence" value="ECO:0007669"/>
    <property type="project" value="TreeGrafter"/>
</dbReference>
<keyword evidence="3 6" id="KW-0863">Zinc-finger</keyword>
<dbReference type="InterPro" id="IPR052127">
    <property type="entry name" value="STE12_transcription_factor"/>
</dbReference>
<feature type="compositionally biased region" description="Polar residues" evidence="7">
    <location>
        <begin position="390"/>
        <end position="407"/>
    </location>
</feature>
<keyword evidence="2" id="KW-0479">Metal-binding</keyword>
<keyword evidence="5" id="KW-0539">Nucleus</keyword>
<feature type="compositionally biased region" description="Low complexity" evidence="7">
    <location>
        <begin position="812"/>
        <end position="827"/>
    </location>
</feature>
<evidence type="ECO:0000256" key="5">
    <source>
        <dbReference type="ARBA" id="ARBA00023242"/>
    </source>
</evidence>
<keyword evidence="10" id="KW-1185">Reference proteome</keyword>
<proteinExistence type="predicted"/>
<feature type="domain" description="C2H2-type" evidence="8">
    <location>
        <begin position="774"/>
        <end position="803"/>
    </location>
</feature>
<dbReference type="Pfam" id="PF00096">
    <property type="entry name" value="zf-C2H2"/>
    <property type="match status" value="4"/>
</dbReference>
<dbReference type="SMART" id="SM00355">
    <property type="entry name" value="ZnF_C2H2"/>
    <property type="match status" value="4"/>
</dbReference>
<dbReference type="FunFam" id="3.30.160.60:FF:000446">
    <property type="entry name" value="Zinc finger protein"/>
    <property type="match status" value="1"/>
</dbReference>
<evidence type="ECO:0000256" key="6">
    <source>
        <dbReference type="PROSITE-ProRule" id="PRU00042"/>
    </source>
</evidence>
<feature type="domain" description="C2H2-type" evidence="8">
    <location>
        <begin position="301"/>
        <end position="330"/>
    </location>
</feature>
<feature type="compositionally biased region" description="Gly residues" evidence="7">
    <location>
        <begin position="729"/>
        <end position="738"/>
    </location>
</feature>
<feature type="compositionally biased region" description="Basic and acidic residues" evidence="7">
    <location>
        <begin position="372"/>
        <end position="389"/>
    </location>
</feature>
<feature type="compositionally biased region" description="Basic residues" evidence="7">
    <location>
        <begin position="616"/>
        <end position="626"/>
    </location>
</feature>
<feature type="region of interest" description="Disordered" evidence="7">
    <location>
        <begin position="807"/>
        <end position="827"/>
    </location>
</feature>
<evidence type="ECO:0000256" key="3">
    <source>
        <dbReference type="ARBA" id="ARBA00022771"/>
    </source>
</evidence>
<dbReference type="GO" id="GO:0003700">
    <property type="term" value="F:DNA-binding transcription factor activity"/>
    <property type="evidence" value="ECO:0007669"/>
    <property type="project" value="TreeGrafter"/>
</dbReference>
<feature type="compositionally biased region" description="Polar residues" evidence="7">
    <location>
        <begin position="175"/>
        <end position="187"/>
    </location>
</feature>
<feature type="region of interest" description="Disordered" evidence="7">
    <location>
        <begin position="527"/>
        <end position="580"/>
    </location>
</feature>
<feature type="compositionally biased region" description="Polar residues" evidence="7">
    <location>
        <begin position="663"/>
        <end position="672"/>
    </location>
</feature>
<evidence type="ECO:0000313" key="9">
    <source>
        <dbReference type="EMBL" id="KAG0011224.1"/>
    </source>
</evidence>
<sequence>MAESTAAIIEVSTMNTISGFNSSTANPSNRSNSPMEDVSSDDTELVTPIVLASHNTSMPLKGAKNNIMLGATPMTTAPHPLSMNSDNNSLHHFQTDNNSFYSHPNSPFIHATLHPHDSPNYPMSTVPSSATAAFMAMHGHNTSLYEPPRRNSVPTLTVGQAEHKRRLSPGERTLQRQASWSSFSPSPMTGFPSSPLAGLSQHLEATHVDPNMMYYRTQFSNGLQPSHSLSQALPSTANSSACPSPIPESFMPGSVLNNINSSPIDDILSSSEIIGVKARRNNSICSTTSMSSTSSGSNNKHPCKVPTCGWSFKRYEHLKRHMLVHTKERTFVCDVSNCNKSFSRSDNFSAHLRTHSKRGSEQRSRRGSRALESSRSDTTVKQEGLDHQNTDFTHNTSEYGSMSQEPSESGRDRSLSQSPIGTPLENTESLKEEGSFGAMNHGGYPFSGNSMYSIDPLESLNSIVPRFDASLDLKSVAPSDIHKPYEEDSHSHVLLSAGNTNAGSTHPSPIPHYQQFTLPPSTQFMPMLNGGFPIDHTGLHQQHPMQPTSMHDTTPTSSYASLPSSDSSVSSTSSLHPSGYHSEHGFPFTNSVHSIGSELQYSSATPLNEDGPVHPLHPHAQFHHHQTHLDFYDNKVANPQMLHHPFPTFQASSPATMPPHPLMSTSPFSTPGLNEPLYSSASSSPTPSNLQGSRGATTTSDDINGNISNRNNSVISIAGSISGSTASGGNSGSGSKHGGSGKHHTCSVIGCSKRFKRLEHLKRHIKTHTLERPFNCTFDTCTKRFSRSDNLAQHIKTHQRQIHKMQMKNRNQAQAQAQAQAQVQQTP</sequence>
<evidence type="ECO:0000256" key="7">
    <source>
        <dbReference type="SAM" id="MobiDB-lite"/>
    </source>
</evidence>
<evidence type="ECO:0000259" key="8">
    <source>
        <dbReference type="PROSITE" id="PS50157"/>
    </source>
</evidence>
<feature type="region of interest" description="Disordered" evidence="7">
    <location>
        <begin position="643"/>
        <end position="708"/>
    </location>
</feature>
<evidence type="ECO:0000256" key="2">
    <source>
        <dbReference type="ARBA" id="ARBA00022723"/>
    </source>
</evidence>
<evidence type="ECO:0000256" key="4">
    <source>
        <dbReference type="ARBA" id="ARBA00022833"/>
    </source>
</evidence>
<evidence type="ECO:0000313" key="10">
    <source>
        <dbReference type="Proteomes" id="UP000703661"/>
    </source>
</evidence>
<name>A0A9P6MSI5_9FUNG</name>
<feature type="domain" description="C2H2-type" evidence="8">
    <location>
        <begin position="331"/>
        <end position="360"/>
    </location>
</feature>
<dbReference type="Gene3D" id="3.30.160.60">
    <property type="entry name" value="Classic Zinc Finger"/>
    <property type="match status" value="4"/>
</dbReference>
<feature type="region of interest" description="Disordered" evidence="7">
    <location>
        <begin position="724"/>
        <end position="745"/>
    </location>
</feature>
<feature type="region of interest" description="Disordered" evidence="7">
    <location>
        <begin position="349"/>
        <end position="436"/>
    </location>
</feature>
<feature type="domain" description="C2H2-type" evidence="8">
    <location>
        <begin position="744"/>
        <end position="773"/>
    </location>
</feature>
<comment type="caution">
    <text evidence="9">The sequence shown here is derived from an EMBL/GenBank/DDBJ whole genome shotgun (WGS) entry which is preliminary data.</text>
</comment>
<dbReference type="InterPro" id="IPR036236">
    <property type="entry name" value="Znf_C2H2_sf"/>
</dbReference>
<protein>
    <recommendedName>
        <fullName evidence="8">C2H2-type domain-containing protein</fullName>
    </recommendedName>
</protein>
<dbReference type="GO" id="GO:0005634">
    <property type="term" value="C:nucleus"/>
    <property type="evidence" value="ECO:0007669"/>
    <property type="project" value="UniProtKB-SubCell"/>
</dbReference>
<evidence type="ECO:0000256" key="1">
    <source>
        <dbReference type="ARBA" id="ARBA00004123"/>
    </source>
</evidence>
<dbReference type="Proteomes" id="UP000703661">
    <property type="component" value="Unassembled WGS sequence"/>
</dbReference>
<dbReference type="OrthoDB" id="6365676at2759"/>
<feature type="compositionally biased region" description="Polar residues" evidence="7">
    <location>
        <begin position="539"/>
        <end position="552"/>
    </location>
</feature>
<feature type="compositionally biased region" description="Low complexity" evidence="7">
    <location>
        <begin position="679"/>
        <end position="688"/>
    </location>
</feature>
<keyword evidence="4" id="KW-0862">Zinc</keyword>
<comment type="subcellular location">
    <subcellularLocation>
        <location evidence="1">Nucleus</location>
    </subcellularLocation>
</comment>
<dbReference type="InterPro" id="IPR013087">
    <property type="entry name" value="Znf_C2H2_type"/>
</dbReference>
<dbReference type="GO" id="GO:1990527">
    <property type="term" value="C:Tec1p-Ste12p-Dig1p complex"/>
    <property type="evidence" value="ECO:0007669"/>
    <property type="project" value="TreeGrafter"/>
</dbReference>
<organism evidence="9 10">
    <name type="scientific">Entomortierella chlamydospora</name>
    <dbReference type="NCBI Taxonomy" id="101097"/>
    <lineage>
        <taxon>Eukaryota</taxon>
        <taxon>Fungi</taxon>
        <taxon>Fungi incertae sedis</taxon>
        <taxon>Mucoromycota</taxon>
        <taxon>Mortierellomycotina</taxon>
        <taxon>Mortierellomycetes</taxon>
        <taxon>Mortierellales</taxon>
        <taxon>Mortierellaceae</taxon>
        <taxon>Entomortierella</taxon>
    </lineage>
</organism>
<dbReference type="SUPFAM" id="SSF57667">
    <property type="entry name" value="beta-beta-alpha zinc fingers"/>
    <property type="match status" value="3"/>
</dbReference>